<gene>
    <name evidence="3" type="ORF">ENR01_00320</name>
</gene>
<sequence>MTKEVNMAEKKANPSGVSTTVVRETVKNSSILVLLQIKFEEWQKAREGKRFSRKMARAKAAKALGITPKPKPAPKPKAAPVADPANPRKQWLVRALFLMILLLASASLLASVVVRFSRPGIEATSLPVGTPTAVTALAVVASTEATVAPDGSSVYLRVETLRLDTTYGIWRRMPGIPILLSPFGEDGELRETLRQVTEEMVTVAGVRVAVTTFEVPAGTYWVGIDEEGLPADCAVWVPRLETDEGNQISFRSQPSWVAVRLDAYPGFNVTVVKFQIICGLEFEAVPTNPPPSPTSVPPTNPPPTDSPGPTPTPEPTDPPSPTPTDSCGPDCVEPPTPVPTPTEYLPGVPTPTPVR</sequence>
<feature type="compositionally biased region" description="Pro residues" evidence="1">
    <location>
        <begin position="288"/>
        <end position="322"/>
    </location>
</feature>
<organism evidence="3">
    <name type="scientific">candidate division WWE3 bacterium</name>
    <dbReference type="NCBI Taxonomy" id="2053526"/>
    <lineage>
        <taxon>Bacteria</taxon>
        <taxon>Katanobacteria</taxon>
    </lineage>
</organism>
<feature type="transmembrane region" description="Helical" evidence="2">
    <location>
        <begin position="95"/>
        <end position="116"/>
    </location>
</feature>
<name>A0A831YY94_UNCKA</name>
<protein>
    <submittedName>
        <fullName evidence="3">Uncharacterized protein</fullName>
    </submittedName>
</protein>
<accession>A0A831YY94</accession>
<feature type="region of interest" description="Disordered" evidence="1">
    <location>
        <begin position="288"/>
        <end position="355"/>
    </location>
</feature>
<evidence type="ECO:0000256" key="1">
    <source>
        <dbReference type="SAM" id="MobiDB-lite"/>
    </source>
</evidence>
<evidence type="ECO:0000313" key="3">
    <source>
        <dbReference type="EMBL" id="HEX61592.1"/>
    </source>
</evidence>
<dbReference type="EMBL" id="DSPJ01000008">
    <property type="protein sequence ID" value="HEX61592.1"/>
    <property type="molecule type" value="Genomic_DNA"/>
</dbReference>
<dbReference type="AlphaFoldDB" id="A0A831YY94"/>
<keyword evidence="2" id="KW-0472">Membrane</keyword>
<keyword evidence="2" id="KW-0812">Transmembrane</keyword>
<reference evidence="3" key="1">
    <citation type="journal article" date="2020" name="mSystems">
        <title>Genome- and Community-Level Interaction Insights into Carbon Utilization and Element Cycling Functions of Hydrothermarchaeota in Hydrothermal Sediment.</title>
        <authorList>
            <person name="Zhou Z."/>
            <person name="Liu Y."/>
            <person name="Xu W."/>
            <person name="Pan J."/>
            <person name="Luo Z.H."/>
            <person name="Li M."/>
        </authorList>
    </citation>
    <scope>NUCLEOTIDE SEQUENCE [LARGE SCALE GENOMIC DNA]</scope>
    <source>
        <strain evidence="3">SpSt-361</strain>
    </source>
</reference>
<comment type="caution">
    <text evidence="3">The sequence shown here is derived from an EMBL/GenBank/DDBJ whole genome shotgun (WGS) entry which is preliminary data.</text>
</comment>
<keyword evidence="2" id="KW-1133">Transmembrane helix</keyword>
<proteinExistence type="predicted"/>
<evidence type="ECO:0000256" key="2">
    <source>
        <dbReference type="SAM" id="Phobius"/>
    </source>
</evidence>